<evidence type="ECO:0000256" key="6">
    <source>
        <dbReference type="SAM" id="Phobius"/>
    </source>
</evidence>
<proteinExistence type="predicted"/>
<feature type="transmembrane region" description="Helical" evidence="6">
    <location>
        <begin position="45"/>
        <end position="67"/>
    </location>
</feature>
<comment type="caution">
    <text evidence="7">The sequence shown here is derived from an EMBL/GenBank/DDBJ whole genome shotgun (WGS) entry which is preliminary data.</text>
</comment>
<feature type="transmembrane region" description="Helical" evidence="6">
    <location>
        <begin position="114"/>
        <end position="136"/>
    </location>
</feature>
<dbReference type="PIRSF" id="PIRSF006324">
    <property type="entry name" value="LeuE"/>
    <property type="match status" value="1"/>
</dbReference>
<dbReference type="InterPro" id="IPR001123">
    <property type="entry name" value="LeuE-type"/>
</dbReference>
<keyword evidence="4 6" id="KW-1133">Transmembrane helix</keyword>
<accession>A0A4V2PRE8</accession>
<evidence type="ECO:0000256" key="2">
    <source>
        <dbReference type="ARBA" id="ARBA00022475"/>
    </source>
</evidence>
<organism evidence="7 8">
    <name type="scientific">Celerinatantimonas diazotrophica</name>
    <dbReference type="NCBI Taxonomy" id="412034"/>
    <lineage>
        <taxon>Bacteria</taxon>
        <taxon>Pseudomonadati</taxon>
        <taxon>Pseudomonadota</taxon>
        <taxon>Gammaproteobacteria</taxon>
        <taxon>Celerinatantimonadaceae</taxon>
        <taxon>Celerinatantimonas</taxon>
    </lineage>
</organism>
<feature type="transmembrane region" description="Helical" evidence="6">
    <location>
        <begin position="148"/>
        <end position="170"/>
    </location>
</feature>
<evidence type="ECO:0000256" key="4">
    <source>
        <dbReference type="ARBA" id="ARBA00022989"/>
    </source>
</evidence>
<reference evidence="7 8" key="1">
    <citation type="submission" date="2019-03" db="EMBL/GenBank/DDBJ databases">
        <title>Genomic Encyclopedia of Type Strains, Phase IV (KMG-IV): sequencing the most valuable type-strain genomes for metagenomic binning, comparative biology and taxonomic classification.</title>
        <authorList>
            <person name="Goeker M."/>
        </authorList>
    </citation>
    <scope>NUCLEOTIDE SEQUENCE [LARGE SCALE GENOMIC DNA]</scope>
    <source>
        <strain evidence="7 8">DSM 18577</strain>
    </source>
</reference>
<evidence type="ECO:0000256" key="3">
    <source>
        <dbReference type="ARBA" id="ARBA00022692"/>
    </source>
</evidence>
<feature type="transmembrane region" description="Helical" evidence="6">
    <location>
        <begin position="74"/>
        <end position="94"/>
    </location>
</feature>
<dbReference type="EMBL" id="SMGD01000011">
    <property type="protein sequence ID" value="TCK58561.1"/>
    <property type="molecule type" value="Genomic_DNA"/>
</dbReference>
<dbReference type="AlphaFoldDB" id="A0A4V2PRE8"/>
<dbReference type="OrthoDB" id="9804822at2"/>
<dbReference type="GO" id="GO:0005886">
    <property type="term" value="C:plasma membrane"/>
    <property type="evidence" value="ECO:0007669"/>
    <property type="project" value="UniProtKB-SubCell"/>
</dbReference>
<evidence type="ECO:0000313" key="7">
    <source>
        <dbReference type="EMBL" id="TCK58561.1"/>
    </source>
</evidence>
<dbReference type="Pfam" id="PF01810">
    <property type="entry name" value="LysE"/>
    <property type="match status" value="1"/>
</dbReference>
<keyword evidence="2" id="KW-1003">Cell membrane</keyword>
<keyword evidence="5 6" id="KW-0472">Membrane</keyword>
<comment type="subcellular location">
    <subcellularLocation>
        <location evidence="1">Cell membrane</location>
        <topology evidence="1">Multi-pass membrane protein</topology>
    </subcellularLocation>
</comment>
<dbReference type="PANTHER" id="PTHR30086:SF20">
    <property type="entry name" value="ARGININE EXPORTER PROTEIN ARGO-RELATED"/>
    <property type="match status" value="1"/>
</dbReference>
<protein>
    <submittedName>
        <fullName evidence="7">Threonine/homoserine/homoserine lactone efflux protein</fullName>
    </submittedName>
</protein>
<evidence type="ECO:0000313" key="8">
    <source>
        <dbReference type="Proteomes" id="UP000295565"/>
    </source>
</evidence>
<sequence length="211" mass="22701">MFGIENLWLFVLSGLLLNMVPGPDSLLIAGRAAGQGFKAGSAAALGIGSGTLVHITAAAVGLSAILATSATAFMVVKVLGGIYLLYMAFGALKASFSESRTTTKPLQPKSLKQIYMQGFITNLFNPKVAIFFLSFMPQFINQSSDHKALAFLLLGCIFNFNGMIWCHFIAWSCSCVGQKLSVSPKIKKWLNRSVGGLFGFFGIKLLMSTQR</sequence>
<keyword evidence="8" id="KW-1185">Reference proteome</keyword>
<dbReference type="Proteomes" id="UP000295565">
    <property type="component" value="Unassembled WGS sequence"/>
</dbReference>
<evidence type="ECO:0000256" key="1">
    <source>
        <dbReference type="ARBA" id="ARBA00004651"/>
    </source>
</evidence>
<evidence type="ECO:0000256" key="5">
    <source>
        <dbReference type="ARBA" id="ARBA00023136"/>
    </source>
</evidence>
<dbReference type="RefSeq" id="WP_131911531.1">
    <property type="nucleotide sequence ID" value="NZ_OU594967.1"/>
</dbReference>
<dbReference type="PANTHER" id="PTHR30086">
    <property type="entry name" value="ARGININE EXPORTER PROTEIN ARGO"/>
    <property type="match status" value="1"/>
</dbReference>
<gene>
    <name evidence="7" type="ORF">EV690_0691</name>
</gene>
<name>A0A4V2PRE8_9GAMM</name>
<keyword evidence="3 6" id="KW-0812">Transmembrane</keyword>
<dbReference type="GO" id="GO:0015171">
    <property type="term" value="F:amino acid transmembrane transporter activity"/>
    <property type="evidence" value="ECO:0007669"/>
    <property type="project" value="TreeGrafter"/>
</dbReference>